<name>A0A0V0QV02_PSEPJ</name>
<evidence type="ECO:0000313" key="2">
    <source>
        <dbReference type="Proteomes" id="UP000054937"/>
    </source>
</evidence>
<dbReference type="Proteomes" id="UP000054937">
    <property type="component" value="Unassembled WGS sequence"/>
</dbReference>
<organism evidence="1 2">
    <name type="scientific">Pseudocohnilembus persalinus</name>
    <name type="common">Ciliate</name>
    <dbReference type="NCBI Taxonomy" id="266149"/>
    <lineage>
        <taxon>Eukaryota</taxon>
        <taxon>Sar</taxon>
        <taxon>Alveolata</taxon>
        <taxon>Ciliophora</taxon>
        <taxon>Intramacronucleata</taxon>
        <taxon>Oligohymenophorea</taxon>
        <taxon>Scuticociliatia</taxon>
        <taxon>Philasterida</taxon>
        <taxon>Pseudocohnilembidae</taxon>
        <taxon>Pseudocohnilembus</taxon>
    </lineage>
</organism>
<dbReference type="EMBL" id="LDAU01000102">
    <property type="protein sequence ID" value="KRX06052.1"/>
    <property type="molecule type" value="Genomic_DNA"/>
</dbReference>
<keyword evidence="1" id="KW-0456">Lyase</keyword>
<protein>
    <submittedName>
        <fullName evidence="1">Pectin lyase fold/virulence factor</fullName>
    </submittedName>
</protein>
<gene>
    <name evidence="1" type="ORF">PPERSA_01130</name>
</gene>
<comment type="caution">
    <text evidence="1">The sequence shown here is derived from an EMBL/GenBank/DDBJ whole genome shotgun (WGS) entry which is preliminary data.</text>
</comment>
<reference evidence="1 2" key="1">
    <citation type="journal article" date="2015" name="Sci. Rep.">
        <title>Genome of the facultative scuticociliatosis pathogen Pseudocohnilembus persalinus provides insight into its virulence through horizontal gene transfer.</title>
        <authorList>
            <person name="Xiong J."/>
            <person name="Wang G."/>
            <person name="Cheng J."/>
            <person name="Tian M."/>
            <person name="Pan X."/>
            <person name="Warren A."/>
            <person name="Jiang C."/>
            <person name="Yuan D."/>
            <person name="Miao W."/>
        </authorList>
    </citation>
    <scope>NUCLEOTIDE SEQUENCE [LARGE SCALE GENOMIC DNA]</scope>
    <source>
        <strain evidence="1">36N120E</strain>
    </source>
</reference>
<dbReference type="GO" id="GO:0016829">
    <property type="term" value="F:lyase activity"/>
    <property type="evidence" value="ECO:0007669"/>
    <property type="project" value="UniProtKB-KW"/>
</dbReference>
<dbReference type="InParanoid" id="A0A0V0QV02"/>
<dbReference type="InterPro" id="IPR011050">
    <property type="entry name" value="Pectin_lyase_fold/virulence"/>
</dbReference>
<dbReference type="SUPFAM" id="SSF51126">
    <property type="entry name" value="Pectin lyase-like"/>
    <property type="match status" value="1"/>
</dbReference>
<keyword evidence="2" id="KW-1185">Reference proteome</keyword>
<dbReference type="InterPro" id="IPR012334">
    <property type="entry name" value="Pectin_lyas_fold"/>
</dbReference>
<proteinExistence type="predicted"/>
<dbReference type="AlphaFoldDB" id="A0A0V0QV02"/>
<evidence type="ECO:0000313" key="1">
    <source>
        <dbReference type="EMBL" id="KRX06052.1"/>
    </source>
</evidence>
<sequence length="206" mass="23861">MSNQNQYDEILNDDIYDKKNVENQTTSSPRKNLLLNNKEQMSFMTKQKNLEKQQLENLQNQLNSNVLKVDPRSNQIKSISEAIGLSKNDQVISIQPGLYKENLYINKPGLRLQPSEKNGLDVIILVQKGSGIVIDLEKDQKCYINGIKIMHIGNTENEEFNLINPNYQFKGFTNQDTEYLVNPDFSCKMSDIQFQYQQIQYLQSQC</sequence>
<accession>A0A0V0QV02</accession>
<dbReference type="Gene3D" id="2.160.20.10">
    <property type="entry name" value="Single-stranded right-handed beta-helix, Pectin lyase-like"/>
    <property type="match status" value="1"/>
</dbReference>